<evidence type="ECO:0000313" key="3">
    <source>
        <dbReference type="Proteomes" id="UP000294737"/>
    </source>
</evidence>
<feature type="domain" description="N-acetyltransferase" evidence="1">
    <location>
        <begin position="7"/>
        <end position="93"/>
    </location>
</feature>
<dbReference type="Gene3D" id="3.40.630.30">
    <property type="match status" value="1"/>
</dbReference>
<dbReference type="Proteomes" id="UP000294737">
    <property type="component" value="Unassembled WGS sequence"/>
</dbReference>
<dbReference type="InterPro" id="IPR031165">
    <property type="entry name" value="GNAT_YJDJ"/>
</dbReference>
<dbReference type="Pfam" id="PF14542">
    <property type="entry name" value="Acetyltransf_CG"/>
    <property type="match status" value="1"/>
</dbReference>
<protein>
    <recommendedName>
        <fullName evidence="1">N-acetyltransferase domain-containing protein</fullName>
    </recommendedName>
</protein>
<dbReference type="PANTHER" id="PTHR31435">
    <property type="entry name" value="PROTEIN NATD1"/>
    <property type="match status" value="1"/>
</dbReference>
<dbReference type="AlphaFoldDB" id="A0A4R6G8V4"/>
<dbReference type="InterPro" id="IPR045057">
    <property type="entry name" value="Gcn5-rel_NAT"/>
</dbReference>
<dbReference type="CDD" id="cd04301">
    <property type="entry name" value="NAT_SF"/>
    <property type="match status" value="1"/>
</dbReference>
<dbReference type="RefSeq" id="WP_112992324.1">
    <property type="nucleotide sequence ID" value="NZ_PTLZ01000002.1"/>
</dbReference>
<evidence type="ECO:0000313" key="2">
    <source>
        <dbReference type="EMBL" id="TDN90274.1"/>
    </source>
</evidence>
<dbReference type="OrthoDB" id="9813275at2"/>
<dbReference type="EMBL" id="SNWF01000005">
    <property type="protein sequence ID" value="TDN90274.1"/>
    <property type="molecule type" value="Genomic_DNA"/>
</dbReference>
<dbReference type="InterPro" id="IPR016181">
    <property type="entry name" value="Acyl_CoA_acyltransferase"/>
</dbReference>
<reference evidence="2 3" key="1">
    <citation type="submission" date="2019-03" db="EMBL/GenBank/DDBJ databases">
        <title>Genomic Encyclopedia of Type Strains, Phase IV (KMG-IV): sequencing the most valuable type-strain genomes for metagenomic binning, comparative biology and taxonomic classification.</title>
        <authorList>
            <person name="Goeker M."/>
        </authorList>
    </citation>
    <scope>NUCLEOTIDE SEQUENCE [LARGE SCALE GENOMIC DNA]</scope>
    <source>
        <strain evidence="2 3">DSM 18555</strain>
    </source>
</reference>
<keyword evidence="3" id="KW-1185">Reference proteome</keyword>
<dbReference type="SUPFAM" id="SSF55729">
    <property type="entry name" value="Acyl-CoA N-acyltransferases (Nat)"/>
    <property type="match status" value="1"/>
</dbReference>
<gene>
    <name evidence="2" type="ORF">EV677_2350</name>
</gene>
<dbReference type="PROSITE" id="PS51729">
    <property type="entry name" value="GNAT_YJDJ"/>
    <property type="match status" value="1"/>
</dbReference>
<comment type="caution">
    <text evidence="2">The sequence shown here is derived from an EMBL/GenBank/DDBJ whole genome shotgun (WGS) entry which is preliminary data.</text>
</comment>
<sequence>MKRATPQEDTIIQRYEWIDDNRVIGFVDYYVFDEVCMIMHTEVLPALAGRGLGSLLASKAMEHVGEIGKSVVPICGFLVHYLRKNPQHHALLTPASRRVFSIGS</sequence>
<name>A0A4R6G8V4_9BURK</name>
<evidence type="ECO:0000259" key="1">
    <source>
        <dbReference type="PROSITE" id="PS51729"/>
    </source>
</evidence>
<proteinExistence type="predicted"/>
<dbReference type="PANTHER" id="PTHR31435:SF10">
    <property type="entry name" value="BSR4717 PROTEIN"/>
    <property type="match status" value="1"/>
</dbReference>
<accession>A0A4R6G8V4</accession>
<organism evidence="2 3">
    <name type="scientific">Herminiimonas fonticola</name>
    <dbReference type="NCBI Taxonomy" id="303380"/>
    <lineage>
        <taxon>Bacteria</taxon>
        <taxon>Pseudomonadati</taxon>
        <taxon>Pseudomonadota</taxon>
        <taxon>Betaproteobacteria</taxon>
        <taxon>Burkholderiales</taxon>
        <taxon>Oxalobacteraceae</taxon>
        <taxon>Herminiimonas</taxon>
    </lineage>
</organism>